<proteinExistence type="predicted"/>
<dbReference type="Proteomes" id="UP000479000">
    <property type="component" value="Unassembled WGS sequence"/>
</dbReference>
<dbReference type="EMBL" id="CADCXU010024287">
    <property type="protein sequence ID" value="CAB0011838.1"/>
    <property type="molecule type" value="Genomic_DNA"/>
</dbReference>
<accession>A0A6H5H8B9</accession>
<evidence type="ECO:0000313" key="2">
    <source>
        <dbReference type="Proteomes" id="UP000479000"/>
    </source>
</evidence>
<keyword evidence="2" id="KW-1185">Reference proteome</keyword>
<sequence>MAAGRPANLGRARLDGFYRRIVSPSQGVVLTVANIALSSANAKKSAKMRSVIGRSRETCRSYEHGRHNGGGTNADVRPVYGVILG</sequence>
<gene>
    <name evidence="1" type="ORF">NTEN_LOCUS16722</name>
</gene>
<name>A0A6H5H8B9_9HEMI</name>
<evidence type="ECO:0000313" key="1">
    <source>
        <dbReference type="EMBL" id="CAB0011838.1"/>
    </source>
</evidence>
<reference evidence="1 2" key="1">
    <citation type="submission" date="2020-02" db="EMBL/GenBank/DDBJ databases">
        <authorList>
            <person name="Ferguson B K."/>
        </authorList>
    </citation>
    <scope>NUCLEOTIDE SEQUENCE [LARGE SCALE GENOMIC DNA]</scope>
</reference>
<dbReference type="AlphaFoldDB" id="A0A6H5H8B9"/>
<protein>
    <submittedName>
        <fullName evidence="1">Uncharacterized protein</fullName>
    </submittedName>
</protein>
<organism evidence="1 2">
    <name type="scientific">Nesidiocoris tenuis</name>
    <dbReference type="NCBI Taxonomy" id="355587"/>
    <lineage>
        <taxon>Eukaryota</taxon>
        <taxon>Metazoa</taxon>
        <taxon>Ecdysozoa</taxon>
        <taxon>Arthropoda</taxon>
        <taxon>Hexapoda</taxon>
        <taxon>Insecta</taxon>
        <taxon>Pterygota</taxon>
        <taxon>Neoptera</taxon>
        <taxon>Paraneoptera</taxon>
        <taxon>Hemiptera</taxon>
        <taxon>Heteroptera</taxon>
        <taxon>Panheteroptera</taxon>
        <taxon>Cimicomorpha</taxon>
        <taxon>Miridae</taxon>
        <taxon>Dicyphina</taxon>
        <taxon>Nesidiocoris</taxon>
    </lineage>
</organism>